<dbReference type="Proteomes" id="UP000070467">
    <property type="component" value="Unassembled WGS sequence"/>
</dbReference>
<keyword evidence="5" id="KW-1185">Reference proteome</keyword>
<dbReference type="Pfam" id="PF25888">
    <property type="entry name" value="WHD_DnaB"/>
    <property type="match status" value="1"/>
</dbReference>
<proteinExistence type="inferred from homology"/>
<dbReference type="InterPro" id="IPR058660">
    <property type="entry name" value="WHD_DnaB"/>
</dbReference>
<feature type="domain" description="DnaB/C C-terminal" evidence="2">
    <location>
        <begin position="305"/>
        <end position="381"/>
    </location>
</feature>
<dbReference type="InterPro" id="IPR006343">
    <property type="entry name" value="DnaB/C_C"/>
</dbReference>
<evidence type="ECO:0000259" key="3">
    <source>
        <dbReference type="Pfam" id="PF25888"/>
    </source>
</evidence>
<evidence type="ECO:0000259" key="2">
    <source>
        <dbReference type="Pfam" id="PF07261"/>
    </source>
</evidence>
<evidence type="ECO:0000313" key="5">
    <source>
        <dbReference type="Proteomes" id="UP000070467"/>
    </source>
</evidence>
<evidence type="ECO:0000313" key="4">
    <source>
        <dbReference type="EMBL" id="KXB58738.1"/>
    </source>
</evidence>
<dbReference type="InterPro" id="IPR034829">
    <property type="entry name" value="DnaD-like_sf"/>
</dbReference>
<feature type="domain" description="Replicative helicase loading/DNA remodeling protein DnaB N-terminal winged helix" evidence="3">
    <location>
        <begin position="9"/>
        <end position="255"/>
    </location>
</feature>
<gene>
    <name evidence="4" type="ORF">HMPREF1871_00227</name>
</gene>
<name>A0ABR5TMZ4_9BACL</name>
<evidence type="ECO:0000256" key="1">
    <source>
        <dbReference type="ARBA" id="ARBA00093462"/>
    </source>
</evidence>
<organism evidence="4 5">
    <name type="scientific">Gemelliphila asaccharolytica</name>
    <dbReference type="NCBI Taxonomy" id="502393"/>
    <lineage>
        <taxon>Bacteria</taxon>
        <taxon>Bacillati</taxon>
        <taxon>Bacillota</taxon>
        <taxon>Bacilli</taxon>
        <taxon>Bacillales</taxon>
        <taxon>Gemellaceae</taxon>
        <taxon>Gemelliphila</taxon>
    </lineage>
</organism>
<dbReference type="EMBL" id="LSDB01000006">
    <property type="protein sequence ID" value="KXB58738.1"/>
    <property type="molecule type" value="Genomic_DNA"/>
</dbReference>
<comment type="caution">
    <text evidence="4">The sequence shown here is derived from an EMBL/GenBank/DDBJ whole genome shotgun (WGS) entry which is preliminary data.</text>
</comment>
<sequence>MSKKLEEKDFYLVYNSYQDHYYSKELNILYLPLIGINAIKMYDYFFNKILNDTNISINSLHYEITETFGLSIEQFVLIRKKLEALGLLRTYYFEKENKIFYIYKILKPLTFEEFFANELLSGLLKNTISAEEYELITKKYNTEKLKFDNFSEITAKFSQVYSSNEEKIISKESIRENNYGPNLDEYYFDFSKLNYLLSNNYLDIVLEDNNLKKTILELAHLYKTTPEDMSVAIEKSISEESSGTEVNIKELKEYLMQLYLNIKKQDNTTLDERINKKLVHDTYNNYKELSKEERVAKKFDSMNYIEFLNKKWGIILSEIDTKNIILKLQEKYKFSSGVLNILLDYGLKKSGSNGLPNYNYLDKIASSWSSKRFVSAIDVMKFLNSRSANYKKDFKQYKTASYNMNIRKKNNFITTPDYIKEQLNSLNGQSKEKEKIEDISQNDFKQLLKEKGID</sequence>
<dbReference type="Gene3D" id="1.10.10.630">
    <property type="entry name" value="DnaD domain-like"/>
    <property type="match status" value="1"/>
</dbReference>
<reference evidence="4 5" key="1">
    <citation type="submission" date="2016-01" db="EMBL/GenBank/DDBJ databases">
        <authorList>
            <person name="Mitreva M."/>
            <person name="Pepin K.H."/>
            <person name="Mihindukulasuriya K.A."/>
            <person name="Fulton R."/>
            <person name="Fronick C."/>
            <person name="O'Laughlin M."/>
            <person name="Miner T."/>
            <person name="Herter B."/>
            <person name="Rosa B.A."/>
            <person name="Cordes M."/>
            <person name="Tomlinson C."/>
            <person name="Wollam A."/>
            <person name="Palsikar V.B."/>
            <person name="Mardis E.R."/>
            <person name="Wilson R.K."/>
        </authorList>
    </citation>
    <scope>NUCLEOTIDE SEQUENCE [LARGE SCALE GENOMIC DNA]</scope>
    <source>
        <strain evidence="4 5">KA00071</strain>
    </source>
</reference>
<accession>A0ABR5TMZ4</accession>
<protein>
    <submittedName>
        <fullName evidence="4">Replication initiation and membrane attachment protein, DnaB/DnaD family</fullName>
    </submittedName>
</protein>
<dbReference type="RefSeq" id="WP_066128867.1">
    <property type="nucleotide sequence ID" value="NZ_KQ959859.1"/>
</dbReference>
<dbReference type="Pfam" id="PF07261">
    <property type="entry name" value="DnaB_2"/>
    <property type="match status" value="1"/>
</dbReference>
<comment type="similarity">
    <text evidence="1">Belongs to the DnaB/DnaD family.</text>
</comment>